<evidence type="ECO:0000313" key="2">
    <source>
        <dbReference type="EMBL" id="API58892.1"/>
    </source>
</evidence>
<organism evidence="2 3">
    <name type="scientific">Tardibacter chloracetimidivorans</name>
    <dbReference type="NCBI Taxonomy" id="1921510"/>
    <lineage>
        <taxon>Bacteria</taxon>
        <taxon>Pseudomonadati</taxon>
        <taxon>Pseudomonadota</taxon>
        <taxon>Alphaproteobacteria</taxon>
        <taxon>Sphingomonadales</taxon>
        <taxon>Sphingomonadaceae</taxon>
        <taxon>Tardibacter</taxon>
    </lineage>
</organism>
<sequence>MSDTGDQHWSWWSYLKRLVAEIVLVLGGLQVIERFFAPVMAANDWLFDHPMAFLGLMCAWSLAHLFAYYRKLHSDMDQLMRRLPAALRQRIATFTYARLTYISKAKVDEAEPELPLIPSHNRVEEDGK</sequence>
<feature type="transmembrane region" description="Helical" evidence="1">
    <location>
        <begin position="49"/>
        <end position="69"/>
    </location>
</feature>
<dbReference type="RefSeq" id="WP_072596446.1">
    <property type="nucleotide sequence ID" value="NZ_CP018221.1"/>
</dbReference>
<dbReference type="Proteomes" id="UP000182063">
    <property type="component" value="Chromosome"/>
</dbReference>
<keyword evidence="3" id="KW-1185">Reference proteome</keyword>
<accession>A0A1L3ZTC5</accession>
<protein>
    <submittedName>
        <fullName evidence="2">Uncharacterized protein</fullName>
    </submittedName>
</protein>
<evidence type="ECO:0000256" key="1">
    <source>
        <dbReference type="SAM" id="Phobius"/>
    </source>
</evidence>
<dbReference type="AlphaFoldDB" id="A0A1L3ZTC5"/>
<keyword evidence="1" id="KW-1133">Transmembrane helix</keyword>
<evidence type="ECO:0000313" key="3">
    <source>
        <dbReference type="Proteomes" id="UP000182063"/>
    </source>
</evidence>
<keyword evidence="1" id="KW-0472">Membrane</keyword>
<name>A0A1L3ZTC5_9SPHN</name>
<proteinExistence type="predicted"/>
<reference evidence="3" key="1">
    <citation type="submission" date="2016-11" db="EMBL/GenBank/DDBJ databases">
        <title>Complete Genome Sequence of alachlor-degrading Sphingomonas sp. strain JJ-A5.</title>
        <authorList>
            <person name="Lee H."/>
            <person name="Ka J.-O."/>
        </authorList>
    </citation>
    <scope>NUCLEOTIDE SEQUENCE [LARGE SCALE GENOMIC DNA]</scope>
    <source>
        <strain evidence="3">JJ-A5</strain>
    </source>
</reference>
<dbReference type="KEGG" id="sphj:BSL82_05845"/>
<dbReference type="EMBL" id="CP018221">
    <property type="protein sequence ID" value="API58892.1"/>
    <property type="molecule type" value="Genomic_DNA"/>
</dbReference>
<dbReference type="STRING" id="1921510.BSL82_05845"/>
<gene>
    <name evidence="2" type="ORF">BSL82_05845</name>
</gene>
<keyword evidence="1" id="KW-0812">Transmembrane</keyword>
<feature type="transmembrane region" description="Helical" evidence="1">
    <location>
        <begin position="18"/>
        <end position="37"/>
    </location>
</feature>